<dbReference type="EMBL" id="PISP01000005">
    <property type="protein sequence ID" value="PKD42818.1"/>
    <property type="molecule type" value="Genomic_DNA"/>
</dbReference>
<proteinExistence type="predicted"/>
<protein>
    <submittedName>
        <fullName evidence="2">Uncharacterized protein</fullName>
    </submittedName>
</protein>
<feature type="compositionally biased region" description="Gly residues" evidence="1">
    <location>
        <begin position="271"/>
        <end position="281"/>
    </location>
</feature>
<dbReference type="RefSeq" id="WP_101074069.1">
    <property type="nucleotide sequence ID" value="NZ_PISP01000005.1"/>
</dbReference>
<reference evidence="2 3" key="1">
    <citation type="submission" date="2017-11" db="EMBL/GenBank/DDBJ databases">
        <title>Rhodohalobacter 15182 sp. nov., isolated from a salt lake.</title>
        <authorList>
            <person name="Han S."/>
        </authorList>
    </citation>
    <scope>NUCLEOTIDE SEQUENCE [LARGE SCALE GENOMIC DNA]</scope>
    <source>
        <strain evidence="2 3">15182</strain>
    </source>
</reference>
<dbReference type="AlphaFoldDB" id="A0A2N0VF96"/>
<evidence type="ECO:0000313" key="3">
    <source>
        <dbReference type="Proteomes" id="UP000233398"/>
    </source>
</evidence>
<evidence type="ECO:0000313" key="2">
    <source>
        <dbReference type="EMBL" id="PKD42818.1"/>
    </source>
</evidence>
<gene>
    <name evidence="2" type="ORF">CWD77_13270</name>
</gene>
<dbReference type="Proteomes" id="UP000233398">
    <property type="component" value="Unassembled WGS sequence"/>
</dbReference>
<evidence type="ECO:0000256" key="1">
    <source>
        <dbReference type="SAM" id="MobiDB-lite"/>
    </source>
</evidence>
<sequence length="295" mass="32244">MNKRYRHIRKGVLSLGLVLLLLFPVNIFAQETLSGLLERATASGIEQDRIAEVQSRIESHGLSEQEFMKILQPAVEMAGDNLPYEMIFEKVFEGISKGVSVQRMSPVLSSIRDNASRSAQLVDRWMERPEVDQFIQKEEGRLSKPQYRNEMVKAGSKAMMQNVNEDVLTETLNNVADGNMERVRPSGLLAAINILSDLPDGAAAASENAKIVLKALQSGFEAGDMQKLPAAMNMAQRRSQLPAAAVGKGLMQQLERGLPSERILQNLFNGEIGGGPPGNVPGGIRNDRPGRPGGN</sequence>
<feature type="compositionally biased region" description="Basic and acidic residues" evidence="1">
    <location>
        <begin position="285"/>
        <end position="295"/>
    </location>
</feature>
<accession>A0A2N0VF96</accession>
<comment type="caution">
    <text evidence="2">The sequence shown here is derived from an EMBL/GenBank/DDBJ whole genome shotgun (WGS) entry which is preliminary data.</text>
</comment>
<dbReference type="OrthoDB" id="1524674at2"/>
<organism evidence="2 3">
    <name type="scientific">Rhodohalobacter barkolensis</name>
    <dbReference type="NCBI Taxonomy" id="2053187"/>
    <lineage>
        <taxon>Bacteria</taxon>
        <taxon>Pseudomonadati</taxon>
        <taxon>Balneolota</taxon>
        <taxon>Balneolia</taxon>
        <taxon>Balneolales</taxon>
        <taxon>Balneolaceae</taxon>
        <taxon>Rhodohalobacter</taxon>
    </lineage>
</organism>
<feature type="region of interest" description="Disordered" evidence="1">
    <location>
        <begin position="271"/>
        <end position="295"/>
    </location>
</feature>
<name>A0A2N0VF96_9BACT</name>
<keyword evidence="3" id="KW-1185">Reference proteome</keyword>